<proteinExistence type="predicted"/>
<evidence type="ECO:0000313" key="3">
    <source>
        <dbReference type="Proteomes" id="UP001597187"/>
    </source>
</evidence>
<feature type="region of interest" description="Disordered" evidence="1">
    <location>
        <begin position="27"/>
        <end position="46"/>
    </location>
</feature>
<dbReference type="PROSITE" id="PS51257">
    <property type="entry name" value="PROKAR_LIPOPROTEIN"/>
    <property type="match status" value="1"/>
</dbReference>
<dbReference type="EMBL" id="JBHUDC010000003">
    <property type="protein sequence ID" value="MFD1513095.1"/>
    <property type="molecule type" value="Genomic_DNA"/>
</dbReference>
<accession>A0ABD6AU71</accession>
<keyword evidence="3" id="KW-1185">Reference proteome</keyword>
<evidence type="ECO:0000313" key="2">
    <source>
        <dbReference type="EMBL" id="MFD1513095.1"/>
    </source>
</evidence>
<dbReference type="AlphaFoldDB" id="A0ABD6AU71"/>
<sequence>MRPPRFAVVLALCCVLAGCNGLVPGGTTGDAPMPTVTPAELPEDETETYPPGLAQGRLVDGSTLLAAHGDVLANRSVVVERHFRELAVNGTELGTRAVVYRFAADRSRLLYSGRGLDQRYSTVDVWVNESAMLYRHGVDDPRYELDERAVAIGPESVTVPYELRLSELRSRPVETTYLGERDGYDRFRVTVPGGELADEPNRFVVDERGFISEVHTGRIGHDGTSQQTSVEVSFTSGDLERPDWVTDARETIANREYVVPGVTSERIVNTQALREAHTAVLANTSGTYVHEQRREESDGTVFDRERVVVERSTDPDRYLRTGEYGTAEHTYYDDRWSNATVTYHRSGRGNDSDYDRRPAREGVRSLPSVRLPDAAEVGQTTIIDLGDGRYRISVTDYYGDDTGRRGELLVAVVDDRGFVSSVREGYTVVDERGTEYDVVETTRYTNVGNTTVERPDWLPDARNATSERPTALDASVTIDTHQPGTAVVVDPVTGDPLAVHDDQTG</sequence>
<evidence type="ECO:0008006" key="4">
    <source>
        <dbReference type="Google" id="ProtNLM"/>
    </source>
</evidence>
<name>A0ABD6AU71_9EURY</name>
<organism evidence="2 3">
    <name type="scientific">Halomarina rubra</name>
    <dbReference type="NCBI Taxonomy" id="2071873"/>
    <lineage>
        <taxon>Archaea</taxon>
        <taxon>Methanobacteriati</taxon>
        <taxon>Methanobacteriota</taxon>
        <taxon>Stenosarchaea group</taxon>
        <taxon>Halobacteria</taxon>
        <taxon>Halobacteriales</taxon>
        <taxon>Natronomonadaceae</taxon>
        <taxon>Halomarina</taxon>
    </lineage>
</organism>
<dbReference type="RefSeq" id="WP_250873060.1">
    <property type="nucleotide sequence ID" value="NZ_JALXFV010000003.1"/>
</dbReference>
<dbReference type="Proteomes" id="UP001597187">
    <property type="component" value="Unassembled WGS sequence"/>
</dbReference>
<protein>
    <recommendedName>
        <fullName evidence="4">Outer membrane lipoprotein-sorting protein</fullName>
    </recommendedName>
</protein>
<reference evidence="2 3" key="1">
    <citation type="journal article" date="2019" name="Int. J. Syst. Evol. Microbiol.">
        <title>The Global Catalogue of Microorganisms (GCM) 10K type strain sequencing project: providing services to taxonomists for standard genome sequencing and annotation.</title>
        <authorList>
            <consortium name="The Broad Institute Genomics Platform"/>
            <consortium name="The Broad Institute Genome Sequencing Center for Infectious Disease"/>
            <person name="Wu L."/>
            <person name="Ma J."/>
        </authorList>
    </citation>
    <scope>NUCLEOTIDE SEQUENCE [LARGE SCALE GENOMIC DNA]</scope>
    <source>
        <strain evidence="2 3">CGMCC 1.12563</strain>
    </source>
</reference>
<gene>
    <name evidence="2" type="ORF">ACFSBT_07385</name>
</gene>
<evidence type="ECO:0000256" key="1">
    <source>
        <dbReference type="SAM" id="MobiDB-lite"/>
    </source>
</evidence>
<comment type="caution">
    <text evidence="2">The sequence shown here is derived from an EMBL/GenBank/DDBJ whole genome shotgun (WGS) entry which is preliminary data.</text>
</comment>